<dbReference type="Proteomes" id="UP000249185">
    <property type="component" value="Unassembled WGS sequence"/>
</dbReference>
<evidence type="ECO:0000256" key="1">
    <source>
        <dbReference type="ARBA" id="ARBA00004651"/>
    </source>
</evidence>
<sequence length="517" mass="53656">MSIAPSRDGTAARVETSRVALAMLGFAAVALFGVLSRPPLPVDETRYLAVAWEMHVTGDWLVPHLNGAVYAHKPPLLFWLINLVWAVFGVSETGARLVGPAFGTAAIGLAGLLARRLWPARPGVAGRAALVLAGFATYAIYAGLVMFDAILTVAVLLGALALTRAGRTPRWWLGLGAALGLGALAKGPVILAHLAPLALTAPLWSALGWRRTLGGALAALGVGLGIVGLWLVPAILAGGPAYRDAVLWTQSAARVGGSLGHGRPWWFFLALLPLIGWPWLWSREVLASLLATGRSDPGARFCRIWLGASLLLFSLIGGKQVHYLLPTLPAIALLVARFAAVERIDLAAAGLLQLALGFAALALAFGLIPGEAAAALARPAWASALVGVMLLVLAFATPLLRGTAMVLPGLALAGLASLAFLIGAPGTICAARPMVEILAAAGASPVGFLGDYRGEFTFAARLTRPLVPFATEKAAMAWLETTPGALLVARPGDITVPPAREVACAGRRYGVWRGGAR</sequence>
<keyword evidence="2" id="KW-1003">Cell membrane</keyword>
<keyword evidence="6 8" id="KW-1133">Transmembrane helix</keyword>
<reference evidence="10 11" key="1">
    <citation type="submission" date="2017-08" db="EMBL/GenBank/DDBJ databases">
        <title>Infants hospitalized years apart are colonized by the same room-sourced microbial strains.</title>
        <authorList>
            <person name="Brooks B."/>
            <person name="Olm M.R."/>
            <person name="Firek B.A."/>
            <person name="Baker R."/>
            <person name="Thomas B.C."/>
            <person name="Morowitz M.J."/>
            <person name="Banfield J.F."/>
        </authorList>
    </citation>
    <scope>NUCLEOTIDE SEQUENCE [LARGE SCALE GENOMIC DNA]</scope>
    <source>
        <strain evidence="10">S2_005_002_R2_34</strain>
    </source>
</reference>
<feature type="transmembrane region" description="Helical" evidence="8">
    <location>
        <begin position="215"/>
        <end position="242"/>
    </location>
</feature>
<evidence type="ECO:0000259" key="9">
    <source>
        <dbReference type="Pfam" id="PF13231"/>
    </source>
</evidence>
<dbReference type="GO" id="GO:0010041">
    <property type="term" value="P:response to iron(III) ion"/>
    <property type="evidence" value="ECO:0007669"/>
    <property type="project" value="TreeGrafter"/>
</dbReference>
<feature type="transmembrane region" description="Helical" evidence="8">
    <location>
        <begin position="97"/>
        <end position="118"/>
    </location>
</feature>
<feature type="transmembrane region" description="Helical" evidence="8">
    <location>
        <begin position="346"/>
        <end position="368"/>
    </location>
</feature>
<evidence type="ECO:0000256" key="3">
    <source>
        <dbReference type="ARBA" id="ARBA00022676"/>
    </source>
</evidence>
<comment type="subcellular location">
    <subcellularLocation>
        <location evidence="1">Cell membrane</location>
        <topology evidence="1">Multi-pass membrane protein</topology>
    </subcellularLocation>
</comment>
<feature type="transmembrane region" description="Helical" evidence="8">
    <location>
        <begin position="380"/>
        <end position="400"/>
    </location>
</feature>
<keyword evidence="5 8" id="KW-0812">Transmembrane</keyword>
<keyword evidence="4 10" id="KW-0808">Transferase</keyword>
<name>A0A2W5Q347_RHOSU</name>
<accession>A0A2W5Q347</accession>
<dbReference type="EMBL" id="QFPW01000040">
    <property type="protein sequence ID" value="PZQ45760.1"/>
    <property type="molecule type" value="Genomic_DNA"/>
</dbReference>
<dbReference type="InterPro" id="IPR038731">
    <property type="entry name" value="RgtA/B/C-like"/>
</dbReference>
<feature type="transmembrane region" description="Helical" evidence="8">
    <location>
        <begin position="138"/>
        <end position="160"/>
    </location>
</feature>
<dbReference type="GO" id="GO:0009103">
    <property type="term" value="P:lipopolysaccharide biosynthetic process"/>
    <property type="evidence" value="ECO:0007669"/>
    <property type="project" value="TreeGrafter"/>
</dbReference>
<dbReference type="GO" id="GO:0005886">
    <property type="term" value="C:plasma membrane"/>
    <property type="evidence" value="ECO:0007669"/>
    <property type="project" value="UniProtKB-SubCell"/>
</dbReference>
<feature type="domain" description="Glycosyltransferase RgtA/B/C/D-like" evidence="9">
    <location>
        <begin position="72"/>
        <end position="226"/>
    </location>
</feature>
<comment type="caution">
    <text evidence="10">The sequence shown here is derived from an EMBL/GenBank/DDBJ whole genome shotgun (WGS) entry which is preliminary data.</text>
</comment>
<evidence type="ECO:0000256" key="5">
    <source>
        <dbReference type="ARBA" id="ARBA00022692"/>
    </source>
</evidence>
<feature type="transmembrane region" description="Helical" evidence="8">
    <location>
        <begin position="323"/>
        <end position="340"/>
    </location>
</feature>
<dbReference type="Pfam" id="PF13231">
    <property type="entry name" value="PMT_2"/>
    <property type="match status" value="1"/>
</dbReference>
<protein>
    <submittedName>
        <fullName evidence="10">Glycosyltransferase</fullName>
    </submittedName>
</protein>
<feature type="transmembrane region" description="Helical" evidence="8">
    <location>
        <begin position="21"/>
        <end position="40"/>
    </location>
</feature>
<organism evidence="10 11">
    <name type="scientific">Rhodovulum sulfidophilum</name>
    <name type="common">Rhodobacter sulfidophilus</name>
    <dbReference type="NCBI Taxonomy" id="35806"/>
    <lineage>
        <taxon>Bacteria</taxon>
        <taxon>Pseudomonadati</taxon>
        <taxon>Pseudomonadota</taxon>
        <taxon>Alphaproteobacteria</taxon>
        <taxon>Rhodobacterales</taxon>
        <taxon>Paracoccaceae</taxon>
        <taxon>Rhodovulum</taxon>
    </lineage>
</organism>
<evidence type="ECO:0000256" key="4">
    <source>
        <dbReference type="ARBA" id="ARBA00022679"/>
    </source>
</evidence>
<dbReference type="InterPro" id="IPR050297">
    <property type="entry name" value="LipidA_mod_glycosyltrf_83"/>
</dbReference>
<dbReference type="GO" id="GO:0016763">
    <property type="term" value="F:pentosyltransferase activity"/>
    <property type="evidence" value="ECO:0007669"/>
    <property type="project" value="TreeGrafter"/>
</dbReference>
<feature type="transmembrane region" description="Helical" evidence="8">
    <location>
        <begin position="70"/>
        <end position="90"/>
    </location>
</feature>
<keyword evidence="7 8" id="KW-0472">Membrane</keyword>
<dbReference type="PANTHER" id="PTHR33908:SF3">
    <property type="entry name" value="UNDECAPRENYL PHOSPHATE-ALPHA-4-AMINO-4-DEOXY-L-ARABINOSE ARABINOSYL TRANSFERASE"/>
    <property type="match status" value="1"/>
</dbReference>
<proteinExistence type="predicted"/>
<evidence type="ECO:0000313" key="11">
    <source>
        <dbReference type="Proteomes" id="UP000249185"/>
    </source>
</evidence>
<evidence type="ECO:0000256" key="7">
    <source>
        <dbReference type="ARBA" id="ARBA00023136"/>
    </source>
</evidence>
<evidence type="ECO:0000313" key="10">
    <source>
        <dbReference type="EMBL" id="PZQ45760.1"/>
    </source>
</evidence>
<evidence type="ECO:0000256" key="6">
    <source>
        <dbReference type="ARBA" id="ARBA00022989"/>
    </source>
</evidence>
<feature type="transmembrane region" description="Helical" evidence="8">
    <location>
        <begin position="406"/>
        <end position="424"/>
    </location>
</feature>
<evidence type="ECO:0000256" key="2">
    <source>
        <dbReference type="ARBA" id="ARBA00022475"/>
    </source>
</evidence>
<keyword evidence="3" id="KW-0328">Glycosyltransferase</keyword>
<dbReference type="AlphaFoldDB" id="A0A2W5Q347"/>
<feature type="transmembrane region" description="Helical" evidence="8">
    <location>
        <begin position="172"/>
        <end position="195"/>
    </location>
</feature>
<evidence type="ECO:0000256" key="8">
    <source>
        <dbReference type="SAM" id="Phobius"/>
    </source>
</evidence>
<feature type="transmembrane region" description="Helical" evidence="8">
    <location>
        <begin position="263"/>
        <end position="281"/>
    </location>
</feature>
<feature type="transmembrane region" description="Helical" evidence="8">
    <location>
        <begin position="297"/>
        <end position="316"/>
    </location>
</feature>
<dbReference type="PANTHER" id="PTHR33908">
    <property type="entry name" value="MANNOSYLTRANSFERASE YKCB-RELATED"/>
    <property type="match status" value="1"/>
</dbReference>
<gene>
    <name evidence="10" type="ORF">DI556_22130</name>
</gene>